<dbReference type="InterPro" id="IPR014710">
    <property type="entry name" value="RmlC-like_jellyroll"/>
</dbReference>
<proteinExistence type="predicted"/>
<evidence type="ECO:0000313" key="2">
    <source>
        <dbReference type="EMBL" id="MPR37281.1"/>
    </source>
</evidence>
<reference evidence="2 3" key="1">
    <citation type="submission" date="2019-10" db="EMBL/GenBank/DDBJ databases">
        <title>Draft Genome Sequence of Cytophagaceae sp. SJW1-29.</title>
        <authorList>
            <person name="Choi A."/>
        </authorList>
    </citation>
    <scope>NUCLEOTIDE SEQUENCE [LARGE SCALE GENOMIC DNA]</scope>
    <source>
        <strain evidence="2 3">SJW1-29</strain>
    </source>
</reference>
<dbReference type="InterPro" id="IPR011051">
    <property type="entry name" value="RmlC_Cupin_sf"/>
</dbReference>
<dbReference type="EMBL" id="WHLY01000004">
    <property type="protein sequence ID" value="MPR37281.1"/>
    <property type="molecule type" value="Genomic_DNA"/>
</dbReference>
<sequence>MTFENNFINKIEQEKAIAQLKESGKEFVILFGNSMLSVEIYKPHLTDKQSPHDRDEFYMVISGEGKFTLQNLTTSFKPGDFLYVPKFAEHRFIDFSDDFICWVFFIGQK</sequence>
<accession>A0A7C9BK75</accession>
<dbReference type="Gene3D" id="2.60.120.10">
    <property type="entry name" value="Jelly Rolls"/>
    <property type="match status" value="1"/>
</dbReference>
<protein>
    <submittedName>
        <fullName evidence="2">Cupin domain-containing protein</fullName>
    </submittedName>
</protein>
<dbReference type="InterPro" id="IPR013096">
    <property type="entry name" value="Cupin_2"/>
</dbReference>
<keyword evidence="3" id="KW-1185">Reference proteome</keyword>
<name>A0A7C9BK75_9BACT</name>
<evidence type="ECO:0000259" key="1">
    <source>
        <dbReference type="Pfam" id="PF07883"/>
    </source>
</evidence>
<dbReference type="RefSeq" id="WP_152766651.1">
    <property type="nucleotide sequence ID" value="NZ_WHLY01000004.1"/>
</dbReference>
<dbReference type="AlphaFoldDB" id="A0A7C9BK75"/>
<feature type="domain" description="Cupin type-2" evidence="1">
    <location>
        <begin position="39"/>
        <end position="94"/>
    </location>
</feature>
<evidence type="ECO:0000313" key="3">
    <source>
        <dbReference type="Proteomes" id="UP000479293"/>
    </source>
</evidence>
<organism evidence="2 3">
    <name type="scientific">Salmonirosea aquatica</name>
    <dbReference type="NCBI Taxonomy" id="2654236"/>
    <lineage>
        <taxon>Bacteria</taxon>
        <taxon>Pseudomonadati</taxon>
        <taxon>Bacteroidota</taxon>
        <taxon>Cytophagia</taxon>
        <taxon>Cytophagales</taxon>
        <taxon>Spirosomataceae</taxon>
        <taxon>Salmonirosea</taxon>
    </lineage>
</organism>
<dbReference type="Proteomes" id="UP000479293">
    <property type="component" value="Unassembled WGS sequence"/>
</dbReference>
<gene>
    <name evidence="2" type="ORF">GBK04_29110</name>
</gene>
<comment type="caution">
    <text evidence="2">The sequence shown here is derived from an EMBL/GenBank/DDBJ whole genome shotgun (WGS) entry which is preliminary data.</text>
</comment>
<dbReference type="CDD" id="cd02208">
    <property type="entry name" value="cupin_RmlC-like"/>
    <property type="match status" value="1"/>
</dbReference>
<dbReference type="SUPFAM" id="SSF51182">
    <property type="entry name" value="RmlC-like cupins"/>
    <property type="match status" value="1"/>
</dbReference>
<dbReference type="Pfam" id="PF07883">
    <property type="entry name" value="Cupin_2"/>
    <property type="match status" value="1"/>
</dbReference>